<dbReference type="RefSeq" id="XP_013254996.1">
    <property type="nucleotide sequence ID" value="XM_013399542.1"/>
</dbReference>
<accession>A0A072NXS9</accession>
<dbReference type="EMBL" id="AMGV01000018">
    <property type="protein sequence ID" value="KEF52406.1"/>
    <property type="molecule type" value="Genomic_DNA"/>
</dbReference>
<dbReference type="Proteomes" id="UP000027920">
    <property type="component" value="Unassembled WGS sequence"/>
</dbReference>
<dbReference type="OrthoDB" id="6730379at2759"/>
<name>A0A072NXS9_9EURO</name>
<gene>
    <name evidence="8" type="ORF">A1O9_11647</name>
</gene>
<feature type="transmembrane region" description="Helical" evidence="7">
    <location>
        <begin position="392"/>
        <end position="412"/>
    </location>
</feature>
<evidence type="ECO:0000256" key="1">
    <source>
        <dbReference type="ARBA" id="ARBA00004141"/>
    </source>
</evidence>
<keyword evidence="2" id="KW-0813">Transport</keyword>
<dbReference type="GO" id="GO:0022857">
    <property type="term" value="F:transmembrane transporter activity"/>
    <property type="evidence" value="ECO:0007669"/>
    <property type="project" value="InterPro"/>
</dbReference>
<feature type="transmembrane region" description="Helical" evidence="7">
    <location>
        <begin position="361"/>
        <end position="380"/>
    </location>
</feature>
<evidence type="ECO:0000256" key="6">
    <source>
        <dbReference type="SAM" id="MobiDB-lite"/>
    </source>
</evidence>
<feature type="transmembrane region" description="Helical" evidence="7">
    <location>
        <begin position="456"/>
        <end position="477"/>
    </location>
</feature>
<evidence type="ECO:0000313" key="9">
    <source>
        <dbReference type="Proteomes" id="UP000027920"/>
    </source>
</evidence>
<dbReference type="Pfam" id="PF07690">
    <property type="entry name" value="MFS_1"/>
    <property type="match status" value="1"/>
</dbReference>
<dbReference type="InterPro" id="IPR011701">
    <property type="entry name" value="MFS"/>
</dbReference>
<feature type="transmembrane region" description="Helical" evidence="7">
    <location>
        <begin position="198"/>
        <end position="217"/>
    </location>
</feature>
<keyword evidence="5 7" id="KW-0472">Membrane</keyword>
<feature type="region of interest" description="Disordered" evidence="6">
    <location>
        <begin position="1"/>
        <end position="21"/>
    </location>
</feature>
<feature type="transmembrane region" description="Helical" evidence="7">
    <location>
        <begin position="113"/>
        <end position="132"/>
    </location>
</feature>
<dbReference type="InterPro" id="IPR036259">
    <property type="entry name" value="MFS_trans_sf"/>
</dbReference>
<evidence type="ECO:0000256" key="7">
    <source>
        <dbReference type="SAM" id="Phobius"/>
    </source>
</evidence>
<evidence type="ECO:0000256" key="4">
    <source>
        <dbReference type="ARBA" id="ARBA00022989"/>
    </source>
</evidence>
<evidence type="ECO:0000256" key="5">
    <source>
        <dbReference type="ARBA" id="ARBA00023136"/>
    </source>
</evidence>
<evidence type="ECO:0008006" key="10">
    <source>
        <dbReference type="Google" id="ProtNLM"/>
    </source>
</evidence>
<dbReference type="HOGENOM" id="CLU_001265_0_5_1"/>
<dbReference type="PANTHER" id="PTHR43791:SF10">
    <property type="entry name" value="MAJOR FACILITATOR SUPERFAMILY (MFS) PROFILE DOMAIN-CONTAINING PROTEIN"/>
    <property type="match status" value="1"/>
</dbReference>
<feature type="transmembrane region" description="Helical" evidence="7">
    <location>
        <begin position="138"/>
        <end position="159"/>
    </location>
</feature>
<keyword evidence="9" id="KW-1185">Reference proteome</keyword>
<dbReference type="FunFam" id="1.20.1250.20:FF:001043">
    <property type="entry name" value="Uncharacterized protein"/>
    <property type="match status" value="1"/>
</dbReference>
<organism evidence="8 9">
    <name type="scientific">Exophiala aquamarina CBS 119918</name>
    <dbReference type="NCBI Taxonomy" id="1182545"/>
    <lineage>
        <taxon>Eukaryota</taxon>
        <taxon>Fungi</taxon>
        <taxon>Dikarya</taxon>
        <taxon>Ascomycota</taxon>
        <taxon>Pezizomycotina</taxon>
        <taxon>Eurotiomycetes</taxon>
        <taxon>Chaetothyriomycetidae</taxon>
        <taxon>Chaetothyriales</taxon>
        <taxon>Herpotrichiellaceae</taxon>
        <taxon>Exophiala</taxon>
    </lineage>
</organism>
<feature type="transmembrane region" description="Helical" evidence="7">
    <location>
        <begin position="229"/>
        <end position="249"/>
    </location>
</feature>
<keyword evidence="4 7" id="KW-1133">Transmembrane helix</keyword>
<dbReference type="PANTHER" id="PTHR43791">
    <property type="entry name" value="PERMEASE-RELATED"/>
    <property type="match status" value="1"/>
</dbReference>
<comment type="caution">
    <text evidence="8">The sequence shown here is derived from an EMBL/GenBank/DDBJ whole genome shotgun (WGS) entry which is preliminary data.</text>
</comment>
<evidence type="ECO:0000256" key="3">
    <source>
        <dbReference type="ARBA" id="ARBA00022692"/>
    </source>
</evidence>
<dbReference type="AlphaFoldDB" id="A0A072NXS9"/>
<feature type="transmembrane region" description="Helical" evidence="7">
    <location>
        <begin position="424"/>
        <end position="444"/>
    </location>
</feature>
<feature type="transmembrane region" description="Helical" evidence="7">
    <location>
        <begin position="166"/>
        <end position="186"/>
    </location>
</feature>
<comment type="subcellular location">
    <subcellularLocation>
        <location evidence="1">Membrane</location>
        <topology evidence="1">Multi-pass membrane protein</topology>
    </subcellularLocation>
</comment>
<dbReference type="GO" id="GO:0016020">
    <property type="term" value="C:membrane"/>
    <property type="evidence" value="ECO:0007669"/>
    <property type="project" value="UniProtKB-SubCell"/>
</dbReference>
<dbReference type="Gene3D" id="1.20.1250.20">
    <property type="entry name" value="MFS general substrate transporter like domains"/>
    <property type="match status" value="2"/>
</dbReference>
<keyword evidence="3 7" id="KW-0812">Transmembrane</keyword>
<evidence type="ECO:0000256" key="2">
    <source>
        <dbReference type="ARBA" id="ARBA00022448"/>
    </source>
</evidence>
<protein>
    <recommendedName>
        <fullName evidence="10">Major facilitator superfamily (MFS) profile domain-containing protein</fullName>
    </recommendedName>
</protein>
<evidence type="ECO:0000313" key="8">
    <source>
        <dbReference type="EMBL" id="KEF52406.1"/>
    </source>
</evidence>
<dbReference type="SUPFAM" id="SSF103473">
    <property type="entry name" value="MFS general substrate transporter"/>
    <property type="match status" value="1"/>
</dbReference>
<feature type="transmembrane region" description="Helical" evidence="7">
    <location>
        <begin position="335"/>
        <end position="354"/>
    </location>
</feature>
<proteinExistence type="predicted"/>
<dbReference type="GeneID" id="25286544"/>
<reference evidence="8 9" key="1">
    <citation type="submission" date="2013-03" db="EMBL/GenBank/DDBJ databases">
        <title>The Genome Sequence of Exophiala aquamarina CBS 119918.</title>
        <authorList>
            <consortium name="The Broad Institute Genomics Platform"/>
            <person name="Cuomo C."/>
            <person name="de Hoog S."/>
            <person name="Gorbushina A."/>
            <person name="Walker B."/>
            <person name="Young S.K."/>
            <person name="Zeng Q."/>
            <person name="Gargeya S."/>
            <person name="Fitzgerald M."/>
            <person name="Haas B."/>
            <person name="Abouelleil A."/>
            <person name="Allen A.W."/>
            <person name="Alvarado L."/>
            <person name="Arachchi H.M."/>
            <person name="Berlin A.M."/>
            <person name="Chapman S.B."/>
            <person name="Gainer-Dewar J."/>
            <person name="Goldberg J."/>
            <person name="Griggs A."/>
            <person name="Gujja S."/>
            <person name="Hansen M."/>
            <person name="Howarth C."/>
            <person name="Imamovic A."/>
            <person name="Ireland A."/>
            <person name="Larimer J."/>
            <person name="McCowan C."/>
            <person name="Murphy C."/>
            <person name="Pearson M."/>
            <person name="Poon T.W."/>
            <person name="Priest M."/>
            <person name="Roberts A."/>
            <person name="Saif S."/>
            <person name="Shea T."/>
            <person name="Sisk P."/>
            <person name="Sykes S."/>
            <person name="Wortman J."/>
            <person name="Nusbaum C."/>
            <person name="Birren B."/>
        </authorList>
    </citation>
    <scope>NUCLEOTIDE SEQUENCE [LARGE SCALE GENOMIC DNA]</scope>
    <source>
        <strain evidence="8 9">CBS 119918</strain>
    </source>
</reference>
<sequence>MSLVPDSKAQDDVHQEATSQPATVTDYDNHMAKAVLRKIDWRLLPLMFITYNFNFMDKTILSSASVFGLREDTVSAVDLLKASSRTGIFLGQLGTLEPRTEEMIAWLTHPKKVFYFGYFFWEYPATLLVARLPVAKYLVVNTFFWGIVVAVTAACSNYGGLITVRFLLGVAEASITPAFMFITTSWWTRDEVPTRTGIWFAGNSIGGLVASLLAYGIGHIERPLSPWQWMYIVLGVTTFLWSFAIWIFLPDRISSATFLTPEERQFATDRVVIAGTGVTEKVPWKWDQMVECLIDPKTWLTFSIALLTQIPNGGIQNFGNLVIKSFGFTSLESTLIVIPSSVIAAGTISGTGWLAGRFRQLNCILIATVVLCATIGNSLIYARPATSKGVQLFGYFLQSTGPAGIPLTMSLVQANYKGVTKKMTVTAIMFIAYSAGNIAGPQFFRASEAPHYQTAFRAIMVCYALVVALSLMLRFYLQFENKRREKREGIKGSAGTGGVLADGKVVDTGDRDVGGMVRAVHLSEADYDDVTDWKTFGFRYRL</sequence>
<dbReference type="VEuPathDB" id="FungiDB:A1O9_11647"/>